<evidence type="ECO:0000313" key="2">
    <source>
        <dbReference type="Proteomes" id="UP000776629"/>
    </source>
</evidence>
<reference evidence="1 2" key="1">
    <citation type="journal article" date="2021" name="Sci. Rep.">
        <title>The distribution of antibiotic resistance genes in chicken gut microbiota commensals.</title>
        <authorList>
            <person name="Juricova H."/>
            <person name="Matiasovicova J."/>
            <person name="Kubasova T."/>
            <person name="Cejkova D."/>
            <person name="Rychlik I."/>
        </authorList>
    </citation>
    <scope>NUCLEOTIDE SEQUENCE [LARGE SCALE GENOMIC DNA]</scope>
    <source>
        <strain evidence="1 2">An810</strain>
    </source>
</reference>
<protein>
    <submittedName>
        <fullName evidence="1">Uncharacterized protein</fullName>
    </submittedName>
</protein>
<proteinExistence type="predicted"/>
<organism evidence="1 2">
    <name type="scientific">Limosilactobacillus alvi</name>
    <dbReference type="NCBI Taxonomy" id="990412"/>
    <lineage>
        <taxon>Bacteria</taxon>
        <taxon>Bacillati</taxon>
        <taxon>Bacillota</taxon>
        <taxon>Bacilli</taxon>
        <taxon>Lactobacillales</taxon>
        <taxon>Lactobacillaceae</taxon>
        <taxon>Limosilactobacillus</taxon>
    </lineage>
</organism>
<accession>A0ABS2ERC5</accession>
<name>A0ABS2ERC5_9LACO</name>
<dbReference type="Proteomes" id="UP000776629">
    <property type="component" value="Unassembled WGS sequence"/>
</dbReference>
<evidence type="ECO:0000313" key="1">
    <source>
        <dbReference type="EMBL" id="MBM6754642.1"/>
    </source>
</evidence>
<dbReference type="EMBL" id="JACJJQ010000040">
    <property type="protein sequence ID" value="MBM6754642.1"/>
    <property type="molecule type" value="Genomic_DNA"/>
</dbReference>
<sequence>MISYSKQFINNFSSMKTDPTDKPSHLTNWYVKPARVNQFELLLYINEATKLPIVIPGTEFLRVEPNIVFKHLLIVMMVNNHFTREKANQYLKLVLANGQIVPQITTNFAVERANQEYQGVLANFNGPLLDETDQEKLFNNLLNLSMQLAQSKVESVNQLLTQFMQRVQFDLQNPVPVTAKSSEIFREYAKFFGDHLMTAENPEFSSVVVKIRQLNGNLLDDFKQYLRDEAEISKVTATDALKLVKTYLNNYLLQIHPLTLVSDLTNLASFMASPLAQKSDLSLLEQVWVFEQFGKFLAKVLWAYDLDITKDYLRVLYEAQRSLAKAESEADPQLEVTQMESQIQQMLMYMLKKNQTMLTRIITDIPTEQRQKLKKIIDDVEQKAKK</sequence>
<comment type="caution">
    <text evidence="1">The sequence shown here is derived from an EMBL/GenBank/DDBJ whole genome shotgun (WGS) entry which is preliminary data.</text>
</comment>
<keyword evidence="2" id="KW-1185">Reference proteome</keyword>
<gene>
    <name evidence="1" type="ORF">H5993_07720</name>
</gene>
<dbReference type="RefSeq" id="WP_204776905.1">
    <property type="nucleotide sequence ID" value="NZ_JACJJQ010000040.1"/>
</dbReference>